<dbReference type="SMART" id="SM00448">
    <property type="entry name" value="REC"/>
    <property type="match status" value="1"/>
</dbReference>
<dbReference type="InterPro" id="IPR029787">
    <property type="entry name" value="Nucleotide_cyclase"/>
</dbReference>
<dbReference type="PANTHER" id="PTHR45138">
    <property type="entry name" value="REGULATORY COMPONENTS OF SENSORY TRANSDUCTION SYSTEM"/>
    <property type="match status" value="1"/>
</dbReference>
<proteinExistence type="predicted"/>
<dbReference type="AlphaFoldDB" id="A0A3G1KWG5"/>
<dbReference type="InterPro" id="IPR043128">
    <property type="entry name" value="Rev_trsase/Diguanyl_cyclase"/>
</dbReference>
<dbReference type="PANTHER" id="PTHR45138:SF9">
    <property type="entry name" value="DIGUANYLATE CYCLASE DGCM-RELATED"/>
    <property type="match status" value="1"/>
</dbReference>
<dbReference type="RefSeq" id="WP_148136211.1">
    <property type="nucleotide sequence ID" value="NZ_CP017634.1"/>
</dbReference>
<dbReference type="Gene3D" id="3.40.50.2300">
    <property type="match status" value="1"/>
</dbReference>
<evidence type="ECO:0000259" key="6">
    <source>
        <dbReference type="PROSITE" id="PS50887"/>
    </source>
</evidence>
<dbReference type="SUPFAM" id="SSF55073">
    <property type="entry name" value="Nucleotide cyclase"/>
    <property type="match status" value="1"/>
</dbReference>
<dbReference type="GO" id="GO:0005886">
    <property type="term" value="C:plasma membrane"/>
    <property type="evidence" value="ECO:0007669"/>
    <property type="project" value="TreeGrafter"/>
</dbReference>
<dbReference type="PROSITE" id="PS50110">
    <property type="entry name" value="RESPONSE_REGULATORY"/>
    <property type="match status" value="1"/>
</dbReference>
<dbReference type="EMBL" id="CP017634">
    <property type="protein sequence ID" value="ATW26883.1"/>
    <property type="molecule type" value="Genomic_DNA"/>
</dbReference>
<evidence type="ECO:0000256" key="3">
    <source>
        <dbReference type="PROSITE-ProRule" id="PRU00169"/>
    </source>
</evidence>
<dbReference type="PROSITE" id="PS50887">
    <property type="entry name" value="GGDEF"/>
    <property type="match status" value="1"/>
</dbReference>
<feature type="coiled-coil region" evidence="4">
    <location>
        <begin position="126"/>
        <end position="164"/>
    </location>
</feature>
<gene>
    <name evidence="7" type="ORF">DCMF_20840</name>
</gene>
<organism evidence="7 8">
    <name type="scientific">Formimonas warabiya</name>
    <dbReference type="NCBI Taxonomy" id="1761012"/>
    <lineage>
        <taxon>Bacteria</taxon>
        <taxon>Bacillati</taxon>
        <taxon>Bacillota</taxon>
        <taxon>Clostridia</taxon>
        <taxon>Eubacteriales</taxon>
        <taxon>Peptococcaceae</taxon>
        <taxon>Candidatus Formimonas</taxon>
    </lineage>
</organism>
<dbReference type="GO" id="GO:0052621">
    <property type="term" value="F:diguanylate cyclase activity"/>
    <property type="evidence" value="ECO:0007669"/>
    <property type="project" value="TreeGrafter"/>
</dbReference>
<keyword evidence="8" id="KW-1185">Reference proteome</keyword>
<dbReference type="InterPro" id="IPR011006">
    <property type="entry name" value="CheY-like_superfamily"/>
</dbReference>
<dbReference type="CDD" id="cd01949">
    <property type="entry name" value="GGDEF"/>
    <property type="match status" value="1"/>
</dbReference>
<dbReference type="InterPro" id="IPR000160">
    <property type="entry name" value="GGDEF_dom"/>
</dbReference>
<comment type="function">
    <text evidence="2">May play the central regulatory role in sporulation. It may be an element of the effector pathway responsible for the activation of sporulation genes in response to nutritional stress. Spo0A may act in concert with spo0H (a sigma factor) to control the expression of some genes that are critical to the sporulation process.</text>
</comment>
<dbReference type="GO" id="GO:0043709">
    <property type="term" value="P:cell adhesion involved in single-species biofilm formation"/>
    <property type="evidence" value="ECO:0007669"/>
    <property type="project" value="TreeGrafter"/>
</dbReference>
<dbReference type="Proteomes" id="UP000323521">
    <property type="component" value="Chromosome"/>
</dbReference>
<dbReference type="NCBIfam" id="TIGR00254">
    <property type="entry name" value="GGDEF"/>
    <property type="match status" value="1"/>
</dbReference>
<dbReference type="GO" id="GO:1902201">
    <property type="term" value="P:negative regulation of bacterial-type flagellum-dependent cell motility"/>
    <property type="evidence" value="ECO:0007669"/>
    <property type="project" value="TreeGrafter"/>
</dbReference>
<dbReference type="InterPro" id="IPR050469">
    <property type="entry name" value="Diguanylate_Cyclase"/>
</dbReference>
<dbReference type="KEGG" id="fwa:DCMF_20840"/>
<dbReference type="SUPFAM" id="SSF52172">
    <property type="entry name" value="CheY-like"/>
    <property type="match status" value="1"/>
</dbReference>
<evidence type="ECO:0000256" key="2">
    <source>
        <dbReference type="ARBA" id="ARBA00024867"/>
    </source>
</evidence>
<keyword evidence="4" id="KW-0175">Coiled coil</keyword>
<feature type="domain" description="GGDEF" evidence="6">
    <location>
        <begin position="195"/>
        <end position="327"/>
    </location>
</feature>
<dbReference type="CDD" id="cd19920">
    <property type="entry name" value="REC_PA4781-like"/>
    <property type="match status" value="1"/>
</dbReference>
<dbReference type="Gene3D" id="3.30.70.270">
    <property type="match status" value="1"/>
</dbReference>
<feature type="domain" description="Response regulatory" evidence="5">
    <location>
        <begin position="15"/>
        <end position="131"/>
    </location>
</feature>
<accession>A0A3G1KWG5</accession>
<name>A0A3G1KWG5_FORW1</name>
<dbReference type="GO" id="GO:0000160">
    <property type="term" value="P:phosphorelay signal transduction system"/>
    <property type="evidence" value="ECO:0007669"/>
    <property type="project" value="InterPro"/>
</dbReference>
<evidence type="ECO:0000256" key="4">
    <source>
        <dbReference type="SAM" id="Coils"/>
    </source>
</evidence>
<evidence type="ECO:0000313" key="7">
    <source>
        <dbReference type="EMBL" id="ATW26883.1"/>
    </source>
</evidence>
<dbReference type="InterPro" id="IPR001789">
    <property type="entry name" value="Sig_transdc_resp-reg_receiver"/>
</dbReference>
<feature type="modified residue" description="4-aspartylphosphate" evidence="3">
    <location>
        <position position="64"/>
    </location>
</feature>
<keyword evidence="3" id="KW-0597">Phosphoprotein</keyword>
<dbReference type="FunFam" id="3.30.70.270:FF:000001">
    <property type="entry name" value="Diguanylate cyclase domain protein"/>
    <property type="match status" value="1"/>
</dbReference>
<reference evidence="7 8" key="1">
    <citation type="submission" date="2016-10" db="EMBL/GenBank/DDBJ databases">
        <title>Complete Genome Sequence of Peptococcaceae strain DCMF.</title>
        <authorList>
            <person name="Edwards R.J."/>
            <person name="Holland S.I."/>
            <person name="Deshpande N.P."/>
            <person name="Wong Y.K."/>
            <person name="Ertan H."/>
            <person name="Manefield M."/>
            <person name="Russell T.L."/>
            <person name="Lee M.J."/>
        </authorList>
    </citation>
    <scope>NUCLEOTIDE SEQUENCE [LARGE SCALE GENOMIC DNA]</scope>
    <source>
        <strain evidence="7 8">DCMF</strain>
    </source>
</reference>
<evidence type="ECO:0000259" key="5">
    <source>
        <dbReference type="PROSITE" id="PS50110"/>
    </source>
</evidence>
<evidence type="ECO:0000256" key="1">
    <source>
        <dbReference type="ARBA" id="ARBA00018672"/>
    </source>
</evidence>
<dbReference type="Pfam" id="PF00072">
    <property type="entry name" value="Response_reg"/>
    <property type="match status" value="1"/>
</dbReference>
<dbReference type="OrthoDB" id="9783388at2"/>
<dbReference type="Pfam" id="PF00990">
    <property type="entry name" value="GGDEF"/>
    <property type="match status" value="1"/>
</dbReference>
<sequence>MGTNNNLGLTGIKRKVMIVDDSKFNLYLLKDMMEKAGYEVRTFTSGSQAITSAEKDPPDVILMDIIMPEIDGYEVCRRLKANDLLKDIPVIFLSANTDPFNRVKAFEVGGADYVPKPYNFEELEARVGLQLKLRQYQIELEEKNEELRQTLEQLEHAVQRLREMSVTDHLTQLANRRGIIEKIQNEIARYHRSKHKFSLIMCDIDHFKRINDTYGHECGDYILERIAALLKSSVRAVDSPARWGGEEFLLLLVETNYRGARVLAEKIRTKIASAQFDFKGNLLSVTMTFGVTEFDDHIGIDGNVANADQALYKGKERGRNCVVGFFQNQID</sequence>
<protein>
    <recommendedName>
        <fullName evidence="1">Stage 0 sporulation protein A homolog</fullName>
    </recommendedName>
</protein>
<dbReference type="CDD" id="cd14686">
    <property type="entry name" value="bZIP"/>
    <property type="match status" value="1"/>
</dbReference>
<dbReference type="SMART" id="SM00267">
    <property type="entry name" value="GGDEF"/>
    <property type="match status" value="1"/>
</dbReference>
<evidence type="ECO:0000313" key="8">
    <source>
        <dbReference type="Proteomes" id="UP000323521"/>
    </source>
</evidence>